<dbReference type="RefSeq" id="WP_420021896.1">
    <property type="nucleotide sequence ID" value="NZ_CZVW01000043.1"/>
</dbReference>
<dbReference type="CDD" id="cd00056">
    <property type="entry name" value="ENDO3c"/>
    <property type="match status" value="1"/>
</dbReference>
<reference evidence="9" key="1">
    <citation type="submission" date="2015-11" db="EMBL/GenBank/DDBJ databases">
        <authorList>
            <person name="Varghese N."/>
        </authorList>
    </citation>
    <scope>NUCLEOTIDE SEQUENCE [LARGE SCALE GENOMIC DNA]</scope>
    <source>
        <strain evidence="9">JGI-23</strain>
    </source>
</reference>
<dbReference type="AlphaFoldDB" id="A0A0P1P1Q4"/>
<dbReference type="GO" id="GO:0046872">
    <property type="term" value="F:metal ion binding"/>
    <property type="evidence" value="ECO:0007669"/>
    <property type="project" value="UniProtKB-KW"/>
</dbReference>
<dbReference type="InterPro" id="IPR003265">
    <property type="entry name" value="HhH-GPD_domain"/>
</dbReference>
<feature type="non-terminal residue" evidence="8">
    <location>
        <position position="1"/>
    </location>
</feature>
<keyword evidence="5" id="KW-0408">Iron</keyword>
<keyword evidence="1" id="KW-0004">4Fe-4S</keyword>
<proteinExistence type="predicted"/>
<evidence type="ECO:0000256" key="7">
    <source>
        <dbReference type="ARBA" id="ARBA00023295"/>
    </source>
</evidence>
<dbReference type="SUPFAM" id="SSF48150">
    <property type="entry name" value="DNA-glycosylase"/>
    <property type="match status" value="1"/>
</dbReference>
<keyword evidence="6" id="KW-0411">Iron-sulfur</keyword>
<evidence type="ECO:0000256" key="6">
    <source>
        <dbReference type="ARBA" id="ARBA00023014"/>
    </source>
</evidence>
<protein>
    <submittedName>
        <fullName evidence="8">HhH-GPD superfamily base excision DNA repair protein</fullName>
    </submittedName>
</protein>
<evidence type="ECO:0000313" key="9">
    <source>
        <dbReference type="Proteomes" id="UP000199197"/>
    </source>
</evidence>
<evidence type="ECO:0000313" key="8">
    <source>
        <dbReference type="EMBL" id="CUT05533.1"/>
    </source>
</evidence>
<dbReference type="GO" id="GO:0019104">
    <property type="term" value="F:DNA N-glycosylase activity"/>
    <property type="evidence" value="ECO:0007669"/>
    <property type="project" value="TreeGrafter"/>
</dbReference>
<dbReference type="InterPro" id="IPR011257">
    <property type="entry name" value="DNA_glycosylase"/>
</dbReference>
<organism evidence="8 9">
    <name type="scientific">Candidatus Chryseopegocella kryptomonas</name>
    <dbReference type="NCBI Taxonomy" id="1633643"/>
    <lineage>
        <taxon>Bacteria</taxon>
        <taxon>Pseudomonadati</taxon>
        <taxon>Candidatus Kryptoniota</taxon>
        <taxon>Candidatus Chryseopegocella</taxon>
    </lineage>
</organism>
<dbReference type="EMBL" id="CZVW01000043">
    <property type="protein sequence ID" value="CUT05533.1"/>
    <property type="molecule type" value="Genomic_DNA"/>
</dbReference>
<evidence type="ECO:0000256" key="4">
    <source>
        <dbReference type="ARBA" id="ARBA00022801"/>
    </source>
</evidence>
<evidence type="ECO:0000256" key="1">
    <source>
        <dbReference type="ARBA" id="ARBA00022485"/>
    </source>
</evidence>
<dbReference type="PANTHER" id="PTHR10359:SF18">
    <property type="entry name" value="ENDONUCLEASE III"/>
    <property type="match status" value="1"/>
</dbReference>
<sequence>TAGCVLLFGFGKNVFPVDTHIHRILNRTGIVKTKTPDETFFKVKEHIPDGLAYVLHTGLIKFGRTICRAREPLCGICPIYKVCKFEKKNFYKEKSRELKFSLKESDEFILLDEV</sequence>
<dbReference type="InterPro" id="IPR023170">
    <property type="entry name" value="HhH_base_excis_C"/>
</dbReference>
<gene>
    <name evidence="8" type="ORF">JGI23_01983</name>
</gene>
<accession>A0A0P1P1Q4</accession>
<dbReference type="PANTHER" id="PTHR10359">
    <property type="entry name" value="A/G-SPECIFIC ADENINE GLYCOSYLASE/ENDONUCLEASE III"/>
    <property type="match status" value="1"/>
</dbReference>
<dbReference type="Gene3D" id="1.10.1670.10">
    <property type="entry name" value="Helix-hairpin-Helix base-excision DNA repair enzymes (C-terminal)"/>
    <property type="match status" value="1"/>
</dbReference>
<dbReference type="GO" id="GO:0006285">
    <property type="term" value="P:base-excision repair, AP site formation"/>
    <property type="evidence" value="ECO:0007669"/>
    <property type="project" value="TreeGrafter"/>
</dbReference>
<evidence type="ECO:0000256" key="3">
    <source>
        <dbReference type="ARBA" id="ARBA00022763"/>
    </source>
</evidence>
<name>A0A0P1P1Q4_9BACT</name>
<keyword evidence="3" id="KW-0227">DNA damage</keyword>
<keyword evidence="7" id="KW-0326">Glycosidase</keyword>
<evidence type="ECO:0000256" key="2">
    <source>
        <dbReference type="ARBA" id="ARBA00022723"/>
    </source>
</evidence>
<keyword evidence="9" id="KW-1185">Reference proteome</keyword>
<keyword evidence="4" id="KW-0378">Hydrolase</keyword>
<evidence type="ECO:0000256" key="5">
    <source>
        <dbReference type="ARBA" id="ARBA00023004"/>
    </source>
</evidence>
<dbReference type="Gene3D" id="1.10.340.30">
    <property type="entry name" value="Hypothetical protein, domain 2"/>
    <property type="match status" value="1"/>
</dbReference>
<dbReference type="Proteomes" id="UP000199197">
    <property type="component" value="Unassembled WGS sequence"/>
</dbReference>
<dbReference type="GO" id="GO:0051539">
    <property type="term" value="F:4 iron, 4 sulfur cluster binding"/>
    <property type="evidence" value="ECO:0007669"/>
    <property type="project" value="UniProtKB-KW"/>
</dbReference>
<keyword evidence="2" id="KW-0479">Metal-binding</keyword>